<accession>A0A8H9CGU9</accession>
<proteinExistence type="predicted"/>
<evidence type="ECO:0000313" key="1">
    <source>
        <dbReference type="EMBL" id="CAB5496366.1"/>
    </source>
</evidence>
<organism evidence="1 2">
    <name type="scientific">Bathymodiolus thermophilus thioautotrophic gill symbiont</name>
    <dbReference type="NCBI Taxonomy" id="2360"/>
    <lineage>
        <taxon>Bacteria</taxon>
        <taxon>Pseudomonadati</taxon>
        <taxon>Pseudomonadota</taxon>
        <taxon>Gammaproteobacteria</taxon>
        <taxon>sulfur-oxidizing symbionts</taxon>
    </lineage>
</organism>
<dbReference type="EMBL" id="CAESAQ020000028">
    <property type="protein sequence ID" value="CAB5496366.1"/>
    <property type="molecule type" value="Genomic_DNA"/>
</dbReference>
<dbReference type="RefSeq" id="WP_180334691.1">
    <property type="nucleotide sequence ID" value="NZ_CAESAQ020000028.1"/>
</dbReference>
<reference evidence="1 2" key="1">
    <citation type="submission" date="2020-05" db="EMBL/GenBank/DDBJ databases">
        <authorList>
            <person name="Petersen J."/>
            <person name="Sayavedra L."/>
        </authorList>
    </citation>
    <scope>NUCLEOTIDE SEQUENCE [LARGE SCALE GENOMIC DNA]</scope>
    <source>
        <strain evidence="1">B thermophilus SOXS</strain>
    </source>
</reference>
<comment type="caution">
    <text evidence="1">The sequence shown here is derived from an EMBL/GenBank/DDBJ whole genome shotgun (WGS) entry which is preliminary data.</text>
</comment>
<name>A0A8H9CGU9_9GAMM</name>
<gene>
    <name evidence="1" type="ORF">THERMOS_494</name>
</gene>
<keyword evidence="2" id="KW-1185">Reference proteome</keyword>
<sequence length="57" mass="6619">MMNTKKPISLKQRLSKFKPDIHGGEVMQVYKILGRENCEKEGYLESSDILNNFEKTT</sequence>
<dbReference type="Proteomes" id="UP000643672">
    <property type="component" value="Unassembled WGS sequence"/>
</dbReference>
<dbReference type="AlphaFoldDB" id="A0A8H9CGU9"/>
<protein>
    <submittedName>
        <fullName evidence="1">Uncharacterized protein</fullName>
    </submittedName>
</protein>
<evidence type="ECO:0000313" key="2">
    <source>
        <dbReference type="Proteomes" id="UP000643672"/>
    </source>
</evidence>